<dbReference type="GO" id="GO:0003677">
    <property type="term" value="F:DNA binding"/>
    <property type="evidence" value="ECO:0007669"/>
    <property type="project" value="InterPro"/>
</dbReference>
<dbReference type="SUPFAM" id="SSF54060">
    <property type="entry name" value="His-Me finger endonucleases"/>
    <property type="match status" value="1"/>
</dbReference>
<dbReference type="Pfam" id="PF13392">
    <property type="entry name" value="HNH_3"/>
    <property type="match status" value="1"/>
</dbReference>
<dbReference type="EMBL" id="MN840485">
    <property type="protein sequence ID" value="QHJ72677.1"/>
    <property type="molecule type" value="Genomic_DNA"/>
</dbReference>
<evidence type="ECO:0000259" key="1">
    <source>
        <dbReference type="SMART" id="SM00507"/>
    </source>
</evidence>
<accession>A0A6B9SS63</accession>
<keyword evidence="2" id="KW-0540">Nuclease</keyword>
<dbReference type="Gene3D" id="3.90.75.20">
    <property type="match status" value="1"/>
</dbReference>
<dbReference type="SUPFAM" id="SSF54171">
    <property type="entry name" value="DNA-binding domain"/>
    <property type="match status" value="1"/>
</dbReference>
<evidence type="ECO:0000313" key="2">
    <source>
        <dbReference type="EMBL" id="QHJ72677.1"/>
    </source>
</evidence>
<dbReference type="Proteomes" id="UP000464220">
    <property type="component" value="Segment"/>
</dbReference>
<dbReference type="GO" id="GO:0004519">
    <property type="term" value="F:endonuclease activity"/>
    <property type="evidence" value="ECO:0007669"/>
    <property type="project" value="UniProtKB-KW"/>
</dbReference>
<reference evidence="2 3" key="1">
    <citation type="submission" date="2019-12" db="EMBL/GenBank/DDBJ databases">
        <title>Phage therapy of healthcare-associated infections.</title>
        <authorList>
            <person name="Kiseleva I.A."/>
            <person name="Zulkarneev E.R."/>
            <person name="Kalendr R.S."/>
            <person name="Rubalskii E.O."/>
            <person name="Aleshkin A.V."/>
            <person name="Vakarina A.A."/>
            <person name="Stepanova T.F."/>
            <person name="Kataeva L.V."/>
        </authorList>
    </citation>
    <scope>NUCLEOTIDE SEQUENCE [LARGE SCALE GENOMIC DNA]</scope>
</reference>
<dbReference type="InterPro" id="IPR016177">
    <property type="entry name" value="DNA-bd_dom_sf"/>
</dbReference>
<keyword evidence="2" id="KW-0255">Endonuclease</keyword>
<feature type="domain" description="HNH nuclease" evidence="1">
    <location>
        <begin position="53"/>
        <end position="101"/>
    </location>
</feature>
<sequence length="170" mass="20051">MNWHDYFEYKDGKIYWKDYDSEKLGRRRIQRRFIGKEVGGIDKSLGYVRVNMPGKKYWVHRIIWEMHNGAIPEGMQIDHINHVRNDNRIENLRLVTIQENRKNQSINSRNKTGVTGVCIVSRTGKYAAQIKKDGENIHLGFFDNIHDASIVRARAEFILGYHKNHGRKDE</sequence>
<dbReference type="InterPro" id="IPR003615">
    <property type="entry name" value="HNH_nuc"/>
</dbReference>
<protein>
    <submittedName>
        <fullName evidence="2">Putative HNH endonuclease</fullName>
    </submittedName>
</protein>
<dbReference type="SMART" id="SM00507">
    <property type="entry name" value="HNHc"/>
    <property type="match status" value="1"/>
</dbReference>
<evidence type="ECO:0000313" key="3">
    <source>
        <dbReference type="Proteomes" id="UP000464220"/>
    </source>
</evidence>
<keyword evidence="2" id="KW-0378">Hydrolase</keyword>
<organism evidence="2 3">
    <name type="scientific">Escherichia phage 2725-N35</name>
    <dbReference type="NCBI Taxonomy" id="2692738"/>
    <lineage>
        <taxon>Viruses</taxon>
        <taxon>Duplodnaviria</taxon>
        <taxon>Heunggongvirae</taxon>
        <taxon>Uroviricota</taxon>
        <taxon>Caudoviricetes</taxon>
        <taxon>Drexlerviridae</taxon>
        <taxon>Braunvirinae</taxon>
        <taxon>Veterinaerplatzvirus</taxon>
        <taxon>Veterinaerplatzvirus vv2725N25</taxon>
    </lineage>
</organism>
<keyword evidence="3" id="KW-1185">Reference proteome</keyword>
<name>A0A6B9SS63_9CAUD</name>
<proteinExistence type="predicted"/>
<dbReference type="InterPro" id="IPR044925">
    <property type="entry name" value="His-Me_finger_sf"/>
</dbReference>